<gene>
    <name evidence="7" type="ORF">PSA7680_00038</name>
</gene>
<dbReference type="PANTHER" id="PTHR43065:SF42">
    <property type="entry name" value="TWO-COMPONENT SENSOR PPRA"/>
    <property type="match status" value="1"/>
</dbReference>
<reference evidence="7 8" key="1">
    <citation type="submission" date="2017-03" db="EMBL/GenBank/DDBJ databases">
        <authorList>
            <person name="Afonso C.L."/>
            <person name="Miller P.J."/>
            <person name="Scott M.A."/>
            <person name="Spackman E."/>
            <person name="Goraichik I."/>
            <person name="Dimitrov K.M."/>
            <person name="Suarez D.L."/>
            <person name="Swayne D.E."/>
        </authorList>
    </citation>
    <scope>NUCLEOTIDE SEQUENCE [LARGE SCALE GENOMIC DNA]</scope>
    <source>
        <strain evidence="7 8">CECT 7680</strain>
    </source>
</reference>
<evidence type="ECO:0000259" key="6">
    <source>
        <dbReference type="PROSITE" id="PS50109"/>
    </source>
</evidence>
<evidence type="ECO:0000256" key="5">
    <source>
        <dbReference type="SAM" id="Phobius"/>
    </source>
</evidence>
<keyword evidence="5" id="KW-0472">Membrane</keyword>
<dbReference type="PANTHER" id="PTHR43065">
    <property type="entry name" value="SENSOR HISTIDINE KINASE"/>
    <property type="match status" value="1"/>
</dbReference>
<evidence type="ECO:0000256" key="4">
    <source>
        <dbReference type="SAM" id="MobiDB-lite"/>
    </source>
</evidence>
<dbReference type="GO" id="GO:0000155">
    <property type="term" value="F:phosphorelay sensor kinase activity"/>
    <property type="evidence" value="ECO:0007669"/>
    <property type="project" value="InterPro"/>
</dbReference>
<dbReference type="InterPro" id="IPR036097">
    <property type="entry name" value="HisK_dim/P_sf"/>
</dbReference>
<feature type="transmembrane region" description="Helical" evidence="5">
    <location>
        <begin position="65"/>
        <end position="85"/>
    </location>
</feature>
<accession>A0A1Y5R6K2</accession>
<proteinExistence type="predicted"/>
<feature type="region of interest" description="Disordered" evidence="4">
    <location>
        <begin position="1"/>
        <end position="28"/>
    </location>
</feature>
<feature type="compositionally biased region" description="Polar residues" evidence="4">
    <location>
        <begin position="1"/>
        <end position="12"/>
    </location>
</feature>
<dbReference type="InterPro" id="IPR003661">
    <property type="entry name" value="HisK_dim/P_dom"/>
</dbReference>
<dbReference type="InterPro" id="IPR036890">
    <property type="entry name" value="HATPase_C_sf"/>
</dbReference>
<dbReference type="AlphaFoldDB" id="A0A1Y5R6K2"/>
<sequence>MSDTAVSPQSMAAQADPKLPAGSKSAVGKGAAKPATSVQAARRSVLIVLSVLLLIAAWRTQLDALRVPLVATGLSVLAAIAVSWLSGKRAQAQQKGQLSVVAAFIEHDSAPSFVTDADGIVRHGNAAAQAMYPLALGKPLSSIFRAVFARPEKVMNALHGKAREKGAAREDVVTRRGHMRLMVHRLGEEGFLWRFEDVYAAHAPGKGTDGLSLPMLIASEKGAVLFMNDAMKRLLGRKVRGLSDIFGPGILRPEGPCSVQTGDGAVRVDVARVVGAGGRQELYFLPPRESAAEGTRNIDVDSLPVAALLLAEDGRVSFMNQRARVLLPGGLRVRPAIEDLLLGVSRPLADWLGAARKGNGPHKAELLQIRNAGGERFVHATLADGPADAEGQRLIVLSDATELKTLEAQFVQSQKMQTIGQLAGGVAHDFNNLLTAISGHCDLLLLKHGKDDPDYADLEQIAQNANRAASLVGQLLAFSRKQTMRLERVDLRECLSDLTHLLNRLVGEKVRLSFNHDPDVGPVKADPRQIEQVMMNLVVNARDAMPDGGTVSIETTSRTIRAPLQKGRAEIPPGNYSIIRVIDSGAGIPQDNLDKVFEPFFTSKAPGEGTGLGLSTVYGIIKQSNGFVFAESAPGQGACFSIYLPAMDVEEEMAAVEEPSKAQEPVASSPVEQGVVLLVEDEEPVRAFASRALRLRADVGERWPRIRQVAFEKGAEGNTLRAVGRAAQERAPAVAIPAARPVQRLADHRDGFHRAAEFLQHRLEEPVIAVEGRMFEQRRIAHHHVGLRAECGLQGGRARLGHGEDHEAFLVKYQHGMAPAFRFWRCFQSLNHSLTDRAV</sequence>
<feature type="domain" description="Histidine kinase" evidence="6">
    <location>
        <begin position="425"/>
        <end position="648"/>
    </location>
</feature>
<dbReference type="SUPFAM" id="SSF47384">
    <property type="entry name" value="Homodimeric domain of signal transducing histidine kinase"/>
    <property type="match status" value="1"/>
</dbReference>
<dbReference type="InterPro" id="IPR005467">
    <property type="entry name" value="His_kinase_dom"/>
</dbReference>
<dbReference type="PROSITE" id="PS50109">
    <property type="entry name" value="HIS_KIN"/>
    <property type="match status" value="1"/>
</dbReference>
<dbReference type="EC" id="2.7.13.3" evidence="2"/>
<dbReference type="RefSeq" id="WP_176244050.1">
    <property type="nucleotide sequence ID" value="NZ_FWFQ01000001.1"/>
</dbReference>
<dbReference type="Pfam" id="PF00512">
    <property type="entry name" value="HisKA"/>
    <property type="match status" value="1"/>
</dbReference>
<dbReference type="SUPFAM" id="SSF55874">
    <property type="entry name" value="ATPase domain of HSP90 chaperone/DNA topoisomerase II/histidine kinase"/>
    <property type="match status" value="1"/>
</dbReference>
<name>A0A1Y5R6K2_9RHOB</name>
<evidence type="ECO:0000256" key="3">
    <source>
        <dbReference type="ARBA" id="ARBA00022553"/>
    </source>
</evidence>
<dbReference type="SMART" id="SM00387">
    <property type="entry name" value="HATPase_c"/>
    <property type="match status" value="1"/>
</dbReference>
<evidence type="ECO:0000313" key="8">
    <source>
        <dbReference type="Proteomes" id="UP000193409"/>
    </source>
</evidence>
<dbReference type="Gene3D" id="1.10.287.130">
    <property type="match status" value="1"/>
</dbReference>
<dbReference type="FunFam" id="1.10.287.130:FF:000037">
    <property type="entry name" value="Hybrid sensor histidine kinase/response regulator"/>
    <property type="match status" value="1"/>
</dbReference>
<dbReference type="InterPro" id="IPR003594">
    <property type="entry name" value="HATPase_dom"/>
</dbReference>
<protein>
    <recommendedName>
        <fullName evidence="2">histidine kinase</fullName>
        <ecNumber evidence="2">2.7.13.3</ecNumber>
    </recommendedName>
</protein>
<keyword evidence="3" id="KW-0597">Phosphoprotein</keyword>
<keyword evidence="5" id="KW-0812">Transmembrane</keyword>
<dbReference type="Proteomes" id="UP000193409">
    <property type="component" value="Unassembled WGS sequence"/>
</dbReference>
<dbReference type="PRINTS" id="PR00344">
    <property type="entry name" value="BCTRLSENSOR"/>
</dbReference>
<dbReference type="Pfam" id="PF02518">
    <property type="entry name" value="HATPase_c"/>
    <property type="match status" value="1"/>
</dbReference>
<feature type="transmembrane region" description="Helical" evidence="5">
    <location>
        <begin position="40"/>
        <end position="58"/>
    </location>
</feature>
<dbReference type="SMART" id="SM00388">
    <property type="entry name" value="HisKA"/>
    <property type="match status" value="1"/>
</dbReference>
<dbReference type="CDD" id="cd00082">
    <property type="entry name" value="HisKA"/>
    <property type="match status" value="1"/>
</dbReference>
<comment type="catalytic activity">
    <reaction evidence="1">
        <text>ATP + protein L-histidine = ADP + protein N-phospho-L-histidine.</text>
        <dbReference type="EC" id="2.7.13.3"/>
    </reaction>
</comment>
<keyword evidence="5" id="KW-1133">Transmembrane helix</keyword>
<evidence type="ECO:0000313" key="7">
    <source>
        <dbReference type="EMBL" id="SLN10428.1"/>
    </source>
</evidence>
<dbReference type="InterPro" id="IPR004358">
    <property type="entry name" value="Sig_transdc_His_kin-like_C"/>
</dbReference>
<keyword evidence="8" id="KW-1185">Reference proteome</keyword>
<evidence type="ECO:0000256" key="2">
    <source>
        <dbReference type="ARBA" id="ARBA00012438"/>
    </source>
</evidence>
<evidence type="ECO:0000256" key="1">
    <source>
        <dbReference type="ARBA" id="ARBA00000085"/>
    </source>
</evidence>
<dbReference type="EMBL" id="FWFQ01000001">
    <property type="protein sequence ID" value="SLN10428.1"/>
    <property type="molecule type" value="Genomic_DNA"/>
</dbReference>
<organism evidence="7 8">
    <name type="scientific">Pseudoruegeria aquimaris</name>
    <dbReference type="NCBI Taxonomy" id="393663"/>
    <lineage>
        <taxon>Bacteria</taxon>
        <taxon>Pseudomonadati</taxon>
        <taxon>Pseudomonadota</taxon>
        <taxon>Alphaproteobacteria</taxon>
        <taxon>Rhodobacterales</taxon>
        <taxon>Roseobacteraceae</taxon>
        <taxon>Pseudoruegeria</taxon>
    </lineage>
</organism>
<dbReference type="Gene3D" id="3.30.565.10">
    <property type="entry name" value="Histidine kinase-like ATPase, C-terminal domain"/>
    <property type="match status" value="1"/>
</dbReference>